<dbReference type="Gene3D" id="2.40.10.10">
    <property type="entry name" value="Trypsin-like serine proteases"/>
    <property type="match status" value="2"/>
</dbReference>
<keyword evidence="2" id="KW-1185">Reference proteome</keyword>
<keyword evidence="1" id="KW-0378">Hydrolase</keyword>
<dbReference type="Pfam" id="PF13365">
    <property type="entry name" value="Trypsin_2"/>
    <property type="match status" value="1"/>
</dbReference>
<dbReference type="GO" id="GO:0006508">
    <property type="term" value="P:proteolysis"/>
    <property type="evidence" value="ECO:0007669"/>
    <property type="project" value="UniProtKB-KW"/>
</dbReference>
<accession>A0ABM8Z1K0</accession>
<keyword evidence="1" id="KW-0645">Protease</keyword>
<gene>
    <name evidence="1" type="ORF">NTG6680_2444</name>
</gene>
<dbReference type="InterPro" id="IPR009003">
    <property type="entry name" value="Peptidase_S1_PA"/>
</dbReference>
<dbReference type="PANTHER" id="PTHR22939:SF129">
    <property type="entry name" value="SERINE PROTEASE HTRA2, MITOCHONDRIAL"/>
    <property type="match status" value="1"/>
</dbReference>
<evidence type="ECO:0000313" key="1">
    <source>
        <dbReference type="EMBL" id="CAG9933693.1"/>
    </source>
</evidence>
<evidence type="ECO:0000313" key="2">
    <source>
        <dbReference type="Proteomes" id="UP000839052"/>
    </source>
</evidence>
<reference evidence="1 2" key="1">
    <citation type="submission" date="2021-10" db="EMBL/GenBank/DDBJ databases">
        <authorList>
            <person name="Koch H."/>
        </authorList>
    </citation>
    <scope>NUCLEOTIDE SEQUENCE [LARGE SCALE GENOMIC DNA]</scope>
    <source>
        <strain evidence="1">6680</strain>
    </source>
</reference>
<dbReference type="InterPro" id="IPR043504">
    <property type="entry name" value="Peptidase_S1_PA_chymotrypsin"/>
</dbReference>
<dbReference type="PANTHER" id="PTHR22939">
    <property type="entry name" value="SERINE PROTEASE FAMILY S1C HTRA-RELATED"/>
    <property type="match status" value="1"/>
</dbReference>
<dbReference type="SUPFAM" id="SSF50494">
    <property type="entry name" value="Trypsin-like serine proteases"/>
    <property type="match status" value="1"/>
</dbReference>
<protein>
    <submittedName>
        <fullName evidence="1">Serine protease MucD/AlgY associated with sigma factor RpoE</fullName>
    </submittedName>
</protein>
<name>A0ABM8Z1K0_9PROT</name>
<dbReference type="GO" id="GO:0008233">
    <property type="term" value="F:peptidase activity"/>
    <property type="evidence" value="ECO:0007669"/>
    <property type="project" value="UniProtKB-KW"/>
</dbReference>
<sequence length="323" mass="35278">MTNDGCICDRSVTKVLIDLSVGSWRFSRLFVHLLSKLDVENTRYFNQYRYYIKRKGENLKVVGLLFDNRKKRFTVEFIWTSFLALCCHFGNASGGELSQTIEIVRPSIVAIGTILQTRAPPANFLGTGFAVGDGLHIITNAHVVPQNLNTEKKESLAVFVGRGASAKARSATIVEVDVEHDLALLKISGEALPALVIGDSDTVKEGETVAFTGFPIGMVLGLYPVTHQAIISAITPIVIPALSTKQLDINIIKRLRAPYLVFQLDGTAYPGNSGSPLFDPKTGKVFGILNMVFVKGTKENVLTHPSGISYAIPSNYIHAIMKQ</sequence>
<organism evidence="1 2">
    <name type="scientific">Candidatus Nitrotoga arctica</name>
    <dbReference type="NCBI Taxonomy" id="453162"/>
    <lineage>
        <taxon>Bacteria</taxon>
        <taxon>Pseudomonadati</taxon>
        <taxon>Pseudomonadota</taxon>
        <taxon>Betaproteobacteria</taxon>
        <taxon>Nitrosomonadales</taxon>
        <taxon>Gallionellaceae</taxon>
        <taxon>Candidatus Nitrotoga</taxon>
    </lineage>
</organism>
<proteinExistence type="predicted"/>
<dbReference type="Proteomes" id="UP000839052">
    <property type="component" value="Chromosome"/>
</dbReference>
<dbReference type="EMBL" id="OU912926">
    <property type="protein sequence ID" value="CAG9933693.1"/>
    <property type="molecule type" value="Genomic_DNA"/>
</dbReference>